<accession>A0A7Y0M0Q2</accession>
<dbReference type="AlphaFoldDB" id="A0A7Y0M0Q2"/>
<dbReference type="SUPFAM" id="SSF55811">
    <property type="entry name" value="Nudix"/>
    <property type="match status" value="1"/>
</dbReference>
<sequence length="239" mass="25964">MAHDEDAASAGAQSGPVGTVDEGVVDEGVVADVLAPRPVVEHELIHRGVIWDVVAEDVELGGADRGSTVVRREFVRHPGAVAVIALDDQDRVLLLRQYRHAVRRELWEPPAGLLDVDGEDALDAASRELAEEADLVARRWDVLVDYFSSPGGNDEALRVYLARELSEVPEADRFEREDEERDMVARWVPLEDAVALVLAGAVHNPSTVAGVLAAAAARRGDWATLRPADAPWPERRPTG</sequence>
<dbReference type="CDD" id="cd24158">
    <property type="entry name" value="NUDIX_ADPRase_Rv1700"/>
    <property type="match status" value="1"/>
</dbReference>
<evidence type="ECO:0000313" key="4">
    <source>
        <dbReference type="EMBL" id="NMR21414.1"/>
    </source>
</evidence>
<evidence type="ECO:0000256" key="2">
    <source>
        <dbReference type="SAM" id="MobiDB-lite"/>
    </source>
</evidence>
<dbReference type="PANTHER" id="PTHR11839">
    <property type="entry name" value="UDP/ADP-SUGAR PYROPHOSPHATASE"/>
    <property type="match status" value="1"/>
</dbReference>
<organism evidence="4 5">
    <name type="scientific">Cellulomonas fimi</name>
    <dbReference type="NCBI Taxonomy" id="1708"/>
    <lineage>
        <taxon>Bacteria</taxon>
        <taxon>Bacillati</taxon>
        <taxon>Actinomycetota</taxon>
        <taxon>Actinomycetes</taxon>
        <taxon>Micrococcales</taxon>
        <taxon>Cellulomonadaceae</taxon>
        <taxon>Cellulomonas</taxon>
    </lineage>
</organism>
<evidence type="ECO:0000256" key="1">
    <source>
        <dbReference type="ARBA" id="ARBA00022801"/>
    </source>
</evidence>
<dbReference type="GO" id="GO:0005829">
    <property type="term" value="C:cytosol"/>
    <property type="evidence" value="ECO:0007669"/>
    <property type="project" value="TreeGrafter"/>
</dbReference>
<reference evidence="4 5" key="1">
    <citation type="submission" date="2020-04" db="EMBL/GenBank/DDBJ databases">
        <title>Sequencing and Assembly of C. fimi.</title>
        <authorList>
            <person name="Ramsey A.R."/>
        </authorList>
    </citation>
    <scope>NUCLEOTIDE SEQUENCE [LARGE SCALE GENOMIC DNA]</scope>
    <source>
        <strain evidence="4 5">SB</strain>
    </source>
</reference>
<feature type="domain" description="Nudix hydrolase" evidence="3">
    <location>
        <begin position="75"/>
        <end position="210"/>
    </location>
</feature>
<gene>
    <name evidence="4" type="ORF">HIR71_14520</name>
</gene>
<dbReference type="GO" id="GO:0016787">
    <property type="term" value="F:hydrolase activity"/>
    <property type="evidence" value="ECO:0007669"/>
    <property type="project" value="UniProtKB-KW"/>
</dbReference>
<keyword evidence="1 4" id="KW-0378">Hydrolase</keyword>
<dbReference type="GO" id="GO:0019693">
    <property type="term" value="P:ribose phosphate metabolic process"/>
    <property type="evidence" value="ECO:0007669"/>
    <property type="project" value="TreeGrafter"/>
</dbReference>
<dbReference type="InterPro" id="IPR000086">
    <property type="entry name" value="NUDIX_hydrolase_dom"/>
</dbReference>
<dbReference type="PROSITE" id="PS51462">
    <property type="entry name" value="NUDIX"/>
    <property type="match status" value="1"/>
</dbReference>
<name>A0A7Y0M0Q2_CELFI</name>
<dbReference type="Proteomes" id="UP000562124">
    <property type="component" value="Unassembled WGS sequence"/>
</dbReference>
<dbReference type="EMBL" id="JABCJJ010000034">
    <property type="protein sequence ID" value="NMR21414.1"/>
    <property type="molecule type" value="Genomic_DNA"/>
</dbReference>
<protein>
    <submittedName>
        <fullName evidence="4">NUDIX hydrolase</fullName>
    </submittedName>
</protein>
<proteinExistence type="predicted"/>
<dbReference type="Gene3D" id="3.90.79.10">
    <property type="entry name" value="Nucleoside Triphosphate Pyrophosphohydrolase"/>
    <property type="match status" value="1"/>
</dbReference>
<comment type="caution">
    <text evidence="4">The sequence shown here is derived from an EMBL/GenBank/DDBJ whole genome shotgun (WGS) entry which is preliminary data.</text>
</comment>
<dbReference type="PANTHER" id="PTHR11839:SF31">
    <property type="entry name" value="ADP-RIBOSE PYROPHOSPHATASE"/>
    <property type="match status" value="1"/>
</dbReference>
<evidence type="ECO:0000259" key="3">
    <source>
        <dbReference type="PROSITE" id="PS51462"/>
    </source>
</evidence>
<dbReference type="GO" id="GO:0006753">
    <property type="term" value="P:nucleoside phosphate metabolic process"/>
    <property type="evidence" value="ECO:0007669"/>
    <property type="project" value="TreeGrafter"/>
</dbReference>
<dbReference type="InterPro" id="IPR015797">
    <property type="entry name" value="NUDIX_hydrolase-like_dom_sf"/>
</dbReference>
<dbReference type="Pfam" id="PF00293">
    <property type="entry name" value="NUDIX"/>
    <property type="match status" value="1"/>
</dbReference>
<keyword evidence="5" id="KW-1185">Reference proteome</keyword>
<feature type="region of interest" description="Disordered" evidence="2">
    <location>
        <begin position="1"/>
        <end position="21"/>
    </location>
</feature>
<evidence type="ECO:0000313" key="5">
    <source>
        <dbReference type="Proteomes" id="UP000562124"/>
    </source>
</evidence>